<dbReference type="RefSeq" id="WP_255854649.1">
    <property type="nucleotide sequence ID" value="NZ_CP073347.1"/>
</dbReference>
<organism evidence="4 5">
    <name type="scientific">Marinobacterium rhizophilum</name>
    <dbReference type="NCBI Taxonomy" id="420402"/>
    <lineage>
        <taxon>Bacteria</taxon>
        <taxon>Pseudomonadati</taxon>
        <taxon>Pseudomonadota</taxon>
        <taxon>Gammaproteobacteria</taxon>
        <taxon>Oceanospirillales</taxon>
        <taxon>Oceanospirillaceae</taxon>
        <taxon>Marinobacterium</taxon>
    </lineage>
</organism>
<keyword evidence="5" id="KW-1185">Reference proteome</keyword>
<feature type="domain" description="Multidrug resistance protein MdtA-like barrel-sandwich hybrid" evidence="3">
    <location>
        <begin position="81"/>
        <end position="219"/>
    </location>
</feature>
<evidence type="ECO:0000256" key="1">
    <source>
        <dbReference type="ARBA" id="ARBA00009477"/>
    </source>
</evidence>
<dbReference type="Proteomes" id="UP001058461">
    <property type="component" value="Chromosome"/>
</dbReference>
<dbReference type="Pfam" id="PF25917">
    <property type="entry name" value="BSH_RND"/>
    <property type="match status" value="1"/>
</dbReference>
<name>A0ABY5HKS6_9GAMM</name>
<dbReference type="PANTHER" id="PTHR30469:SF11">
    <property type="entry name" value="BLL4320 PROTEIN"/>
    <property type="match status" value="1"/>
</dbReference>
<dbReference type="Gene3D" id="2.40.50.100">
    <property type="match status" value="1"/>
</dbReference>
<dbReference type="InterPro" id="IPR006143">
    <property type="entry name" value="RND_pump_MFP"/>
</dbReference>
<dbReference type="SUPFAM" id="SSF111369">
    <property type="entry name" value="HlyD-like secretion proteins"/>
    <property type="match status" value="1"/>
</dbReference>
<proteinExistence type="inferred from homology"/>
<feature type="coiled-coil region" evidence="2">
    <location>
        <begin position="113"/>
        <end position="178"/>
    </location>
</feature>
<dbReference type="EMBL" id="CP073347">
    <property type="protein sequence ID" value="UTW12554.1"/>
    <property type="molecule type" value="Genomic_DNA"/>
</dbReference>
<reference evidence="4" key="1">
    <citation type="submission" date="2021-04" db="EMBL/GenBank/DDBJ databases">
        <title>Oceanospirillales bacteria with DddD are important DMSP degraders in coastal seawater.</title>
        <authorList>
            <person name="Liu J."/>
        </authorList>
    </citation>
    <scope>NUCLEOTIDE SEQUENCE</scope>
    <source>
        <strain evidence="4">D13-1</strain>
    </source>
</reference>
<dbReference type="Gene3D" id="1.10.287.470">
    <property type="entry name" value="Helix hairpin bin"/>
    <property type="match status" value="1"/>
</dbReference>
<dbReference type="NCBIfam" id="TIGR01730">
    <property type="entry name" value="RND_mfp"/>
    <property type="match status" value="1"/>
</dbReference>
<dbReference type="PANTHER" id="PTHR30469">
    <property type="entry name" value="MULTIDRUG RESISTANCE PROTEIN MDTA"/>
    <property type="match status" value="1"/>
</dbReference>
<keyword evidence="2" id="KW-0175">Coiled coil</keyword>
<gene>
    <name evidence="4" type="ORF">KDW95_02395</name>
</gene>
<protein>
    <submittedName>
        <fullName evidence="4">Efflux RND transporter periplasmic adaptor subunit</fullName>
    </submittedName>
</protein>
<dbReference type="InterPro" id="IPR058625">
    <property type="entry name" value="MdtA-like_BSH"/>
</dbReference>
<accession>A0ABY5HKS6</accession>
<evidence type="ECO:0000313" key="5">
    <source>
        <dbReference type="Proteomes" id="UP001058461"/>
    </source>
</evidence>
<evidence type="ECO:0000256" key="2">
    <source>
        <dbReference type="SAM" id="Coils"/>
    </source>
</evidence>
<evidence type="ECO:0000313" key="4">
    <source>
        <dbReference type="EMBL" id="UTW12554.1"/>
    </source>
</evidence>
<dbReference type="Gene3D" id="2.40.30.170">
    <property type="match status" value="1"/>
</dbReference>
<evidence type="ECO:0000259" key="3">
    <source>
        <dbReference type="Pfam" id="PF25917"/>
    </source>
</evidence>
<sequence length="387" mass="41859">MNTRRFVYLKVSAQGNRRGLRRLLGAGLVVLAAGLTGCSDSDAGAAQAEHYQVAQSLVLAQQPGYALTRTFVGKVQARQSASIGFEQSGKVASLQFDEGEQVAQGAILARQDTELLQIERQELQAQLQQTEADLALVQANLKRLNALNKRGYTSEQSLDELQARQKVLQATRARVQASLMANQLRIDKSSLRAPYSARISRRLVDQGEVVGAGSPAFTLLQGGPAEVRVGVPVDMLAQLQARQQLSVRVGMQQLQARLLTKGFDVDAVTRTVPLRLELPADVTLVHGQLAYLSLQQNFVQPGYWIPLSALTDGLRGLWNVYSLQPQGDAGLYQLHSRNVQVLHATATDAFVTGALGDGERVLSTGLQRLVPGQVVRLAPDLSAQASP</sequence>
<comment type="similarity">
    <text evidence="1">Belongs to the membrane fusion protein (MFP) (TC 8.A.1) family.</text>
</comment>
<dbReference type="Gene3D" id="2.40.420.20">
    <property type="match status" value="1"/>
</dbReference>